<reference evidence="1" key="1">
    <citation type="submission" date="2021-02" db="EMBL/GenBank/DDBJ databases">
        <authorList>
            <person name="Palmer J.M."/>
        </authorList>
    </citation>
    <scope>NUCLEOTIDE SEQUENCE</scope>
    <source>
        <strain evidence="1">SCRP734</strain>
    </source>
</reference>
<gene>
    <name evidence="1" type="ORF">PHYPSEUDO_013546</name>
</gene>
<sequence length="137" mass="14830">MRNAVSAGGAARCSDHHSATSHRIAIELHDVWCLEGCVNSSWLGHSGSGPHVIENTRFNRPRKVLGTTHLRVFDLSNRIPTPGTFLEWLTPPQETGVATPHAVAVDCTLRSDSVFTCLEAIDGGASAAKLRSLERDF</sequence>
<protein>
    <submittedName>
        <fullName evidence="1">Uncharacterized protein</fullName>
    </submittedName>
</protein>
<proteinExistence type="predicted"/>
<comment type="caution">
    <text evidence="1">The sequence shown here is derived from an EMBL/GenBank/DDBJ whole genome shotgun (WGS) entry which is preliminary data.</text>
</comment>
<accession>A0A8T1W3B7</accession>
<evidence type="ECO:0000313" key="2">
    <source>
        <dbReference type="Proteomes" id="UP000694044"/>
    </source>
</evidence>
<dbReference type="AlphaFoldDB" id="A0A8T1W3B7"/>
<dbReference type="Proteomes" id="UP000694044">
    <property type="component" value="Unassembled WGS sequence"/>
</dbReference>
<evidence type="ECO:0000313" key="1">
    <source>
        <dbReference type="EMBL" id="KAG7387895.1"/>
    </source>
</evidence>
<dbReference type="OrthoDB" id="88621at2759"/>
<name>A0A8T1W3B7_9STRA</name>
<organism evidence="1 2">
    <name type="scientific">Phytophthora pseudosyringae</name>
    <dbReference type="NCBI Taxonomy" id="221518"/>
    <lineage>
        <taxon>Eukaryota</taxon>
        <taxon>Sar</taxon>
        <taxon>Stramenopiles</taxon>
        <taxon>Oomycota</taxon>
        <taxon>Peronosporomycetes</taxon>
        <taxon>Peronosporales</taxon>
        <taxon>Peronosporaceae</taxon>
        <taxon>Phytophthora</taxon>
    </lineage>
</organism>
<dbReference type="EMBL" id="JAGDFM010000070">
    <property type="protein sequence ID" value="KAG7387895.1"/>
    <property type="molecule type" value="Genomic_DNA"/>
</dbReference>
<keyword evidence="2" id="KW-1185">Reference proteome</keyword>